<evidence type="ECO:0000313" key="3">
    <source>
        <dbReference type="EMBL" id="AOO92802.1"/>
    </source>
</evidence>
<keyword evidence="1" id="KW-0472">Membrane</keyword>
<reference evidence="3" key="1">
    <citation type="journal article" date="2015" name="BMC Genomics">
        <title>Transcriptome profiling of a Rhizobium leguminosarum bv. trifolii rosR mutant reveals the role of the transcriptional regulator RosR in motility, synthesis of cell-surface components, and other cellular processes.</title>
        <authorList>
            <person name="Rachwal K."/>
            <person name="Matczynska E."/>
            <person name="Janczarek M."/>
        </authorList>
    </citation>
    <scope>NUCLEOTIDE SEQUENCE</scope>
    <source>
        <strain evidence="3">Rt24.2</strain>
    </source>
</reference>
<feature type="domain" description="EamA" evidence="2">
    <location>
        <begin position="156"/>
        <end position="282"/>
    </location>
</feature>
<keyword evidence="1" id="KW-0812">Transmembrane</keyword>
<feature type="transmembrane region" description="Helical" evidence="1">
    <location>
        <begin position="39"/>
        <end position="60"/>
    </location>
</feature>
<dbReference type="PANTHER" id="PTHR22911">
    <property type="entry name" value="ACYL-MALONYL CONDENSING ENZYME-RELATED"/>
    <property type="match status" value="1"/>
</dbReference>
<feature type="domain" description="EamA" evidence="2">
    <location>
        <begin position="15"/>
        <end position="141"/>
    </location>
</feature>
<evidence type="ECO:0000256" key="1">
    <source>
        <dbReference type="SAM" id="Phobius"/>
    </source>
</evidence>
<dbReference type="PANTHER" id="PTHR22911:SF102">
    <property type="entry name" value="MEMBRANE PROTEIN"/>
    <property type="match status" value="1"/>
</dbReference>
<dbReference type="InterPro" id="IPR037185">
    <property type="entry name" value="EmrE-like"/>
</dbReference>
<feature type="transmembrane region" description="Helical" evidence="1">
    <location>
        <begin position="212"/>
        <end position="235"/>
    </location>
</feature>
<proteinExistence type="predicted"/>
<dbReference type="Pfam" id="PF00892">
    <property type="entry name" value="EamA"/>
    <property type="match status" value="2"/>
</dbReference>
<dbReference type="RefSeq" id="WP_065277462.1">
    <property type="nucleotide sequence ID" value="NZ_MAMO01000150.1"/>
</dbReference>
<evidence type="ECO:0000259" key="2">
    <source>
        <dbReference type="Pfam" id="PF00892"/>
    </source>
</evidence>
<organism evidence="3">
    <name type="scientific">Rhizobium leguminosarum bv. trifolii</name>
    <dbReference type="NCBI Taxonomy" id="386"/>
    <lineage>
        <taxon>Bacteria</taxon>
        <taxon>Pseudomonadati</taxon>
        <taxon>Pseudomonadota</taxon>
        <taxon>Alphaproteobacteria</taxon>
        <taxon>Hyphomicrobiales</taxon>
        <taxon>Rhizobiaceae</taxon>
        <taxon>Rhizobium/Agrobacterium group</taxon>
        <taxon>Rhizobium</taxon>
    </lineage>
</organism>
<dbReference type="EMBL" id="KX490438">
    <property type="protein sequence ID" value="AOO92802.1"/>
    <property type="molecule type" value="Genomic_DNA"/>
</dbReference>
<protein>
    <submittedName>
        <fullName evidence="3">Multidrug DMT transporter permease</fullName>
    </submittedName>
</protein>
<dbReference type="AlphaFoldDB" id="A0A1B8R6D5"/>
<reference evidence="3" key="2">
    <citation type="journal article" date="2016" name="Front. Microbiol.">
        <title>The Regulatory Protein RosR Affects Rhizobium leguminosarum bv. trifolii Protein Profiles, Cell Surface Properties, and Symbiosis with Clover.</title>
        <authorList>
            <person name="Rachwal K."/>
            <person name="Boguszewska A."/>
            <person name="Kopcinska J."/>
            <person name="Karas M."/>
            <person name="Tchorzewski M."/>
            <person name="Janczarek M."/>
        </authorList>
    </citation>
    <scope>NUCLEOTIDE SEQUENCE</scope>
    <source>
        <strain evidence="3">Rt24.2</strain>
    </source>
</reference>
<feature type="transmembrane region" description="Helical" evidence="1">
    <location>
        <begin position="242"/>
        <end position="262"/>
    </location>
</feature>
<dbReference type="SUPFAM" id="SSF103481">
    <property type="entry name" value="Multidrug resistance efflux transporter EmrE"/>
    <property type="match status" value="2"/>
</dbReference>
<dbReference type="InterPro" id="IPR000620">
    <property type="entry name" value="EamA_dom"/>
</dbReference>
<feature type="transmembrane region" description="Helical" evidence="1">
    <location>
        <begin position="268"/>
        <end position="288"/>
    </location>
</feature>
<dbReference type="GO" id="GO:0016020">
    <property type="term" value="C:membrane"/>
    <property type="evidence" value="ECO:0007669"/>
    <property type="project" value="InterPro"/>
</dbReference>
<name>A0A1B8R6D5_RHILT</name>
<feature type="transmembrane region" description="Helical" evidence="1">
    <location>
        <begin position="12"/>
        <end position="33"/>
    </location>
</feature>
<feature type="transmembrane region" description="Helical" evidence="1">
    <location>
        <begin position="97"/>
        <end position="118"/>
    </location>
</feature>
<sequence>MPASIARRSATIKLAIGMAIIGTVGAFGVESGLDAVTIVFWRSVFGTVFLLVWCLIFGYLPDRSLSLRKLTLSAAAGSCLVLSWAAFFAAISMTSIATTTIVFHIQPFFVVLIGALFLKERVTRDQLLWMTAAFVGVIFASGLGWSSGSVDRVWMLGIGVTVLGALCYAITAVLGKKLCEQRPEVTSLCQTAMGVLIFAPFVHFGQSISLPSWGWLLGIGIIHTGIAWVIIYSAYPQLSTPVIGMLSFIYPIVAVVIDWAIYDHPVGLSQATGMLLIAISTLGARLGWRIRMLTGATAKIGRG</sequence>
<accession>A0A1B8R6D5</accession>
<feature type="transmembrane region" description="Helical" evidence="1">
    <location>
        <begin position="72"/>
        <end position="91"/>
    </location>
</feature>
<feature type="transmembrane region" description="Helical" evidence="1">
    <location>
        <begin position="153"/>
        <end position="175"/>
    </location>
</feature>
<keyword evidence="1" id="KW-1133">Transmembrane helix</keyword>
<feature type="transmembrane region" description="Helical" evidence="1">
    <location>
        <begin position="187"/>
        <end position="206"/>
    </location>
</feature>
<feature type="transmembrane region" description="Helical" evidence="1">
    <location>
        <begin position="127"/>
        <end position="147"/>
    </location>
</feature>